<dbReference type="RefSeq" id="XP_007726880.1">
    <property type="nucleotide sequence ID" value="XM_007728690.1"/>
</dbReference>
<feature type="region of interest" description="Disordered" evidence="1">
    <location>
        <begin position="128"/>
        <end position="150"/>
    </location>
</feature>
<protein>
    <recommendedName>
        <fullName evidence="4">CHL4 family chromosome segregation protein</fullName>
    </recommendedName>
</protein>
<dbReference type="Gene3D" id="3.10.20.720">
    <property type="match status" value="1"/>
</dbReference>
<reference evidence="2 3" key="1">
    <citation type="submission" date="2013-03" db="EMBL/GenBank/DDBJ databases">
        <title>The Genome Sequence of Capronia coronata CBS 617.96.</title>
        <authorList>
            <consortium name="The Broad Institute Genomics Platform"/>
            <person name="Cuomo C."/>
            <person name="de Hoog S."/>
            <person name="Gorbushina A."/>
            <person name="Walker B."/>
            <person name="Young S.K."/>
            <person name="Zeng Q."/>
            <person name="Gargeya S."/>
            <person name="Fitzgerald M."/>
            <person name="Haas B."/>
            <person name="Abouelleil A."/>
            <person name="Allen A.W."/>
            <person name="Alvarado L."/>
            <person name="Arachchi H.M."/>
            <person name="Berlin A.M."/>
            <person name="Chapman S.B."/>
            <person name="Gainer-Dewar J."/>
            <person name="Goldberg J."/>
            <person name="Griggs A."/>
            <person name="Gujja S."/>
            <person name="Hansen M."/>
            <person name="Howarth C."/>
            <person name="Imamovic A."/>
            <person name="Ireland A."/>
            <person name="Larimer J."/>
            <person name="McCowan C."/>
            <person name="Murphy C."/>
            <person name="Pearson M."/>
            <person name="Poon T.W."/>
            <person name="Priest M."/>
            <person name="Roberts A."/>
            <person name="Saif S."/>
            <person name="Shea T."/>
            <person name="Sisk P."/>
            <person name="Sykes S."/>
            <person name="Wortman J."/>
            <person name="Nusbaum C."/>
            <person name="Birren B."/>
        </authorList>
    </citation>
    <scope>NUCLEOTIDE SEQUENCE [LARGE SCALE GENOMIC DNA]</scope>
    <source>
        <strain evidence="2 3">CBS 617.96</strain>
    </source>
</reference>
<dbReference type="eggNOG" id="ENOG502QVRZ">
    <property type="taxonomic scope" value="Eukaryota"/>
</dbReference>
<proteinExistence type="predicted"/>
<gene>
    <name evidence="2" type="ORF">A1O1_07824</name>
</gene>
<evidence type="ECO:0000256" key="1">
    <source>
        <dbReference type="SAM" id="MobiDB-lite"/>
    </source>
</evidence>
<evidence type="ECO:0000313" key="3">
    <source>
        <dbReference type="Proteomes" id="UP000019484"/>
    </source>
</evidence>
<keyword evidence="3" id="KW-1185">Reference proteome</keyword>
<dbReference type="InterPro" id="IPR007902">
    <property type="entry name" value="Chl4/mis15/CENP-N"/>
</dbReference>
<name>W9YHJ8_9EURO</name>
<comment type="caution">
    <text evidence="2">The sequence shown here is derived from an EMBL/GenBank/DDBJ whole genome shotgun (WGS) entry which is preliminary data.</text>
</comment>
<dbReference type="AlphaFoldDB" id="W9YHJ8"/>
<organism evidence="2 3">
    <name type="scientific">Capronia coronata CBS 617.96</name>
    <dbReference type="NCBI Taxonomy" id="1182541"/>
    <lineage>
        <taxon>Eukaryota</taxon>
        <taxon>Fungi</taxon>
        <taxon>Dikarya</taxon>
        <taxon>Ascomycota</taxon>
        <taxon>Pezizomycotina</taxon>
        <taxon>Eurotiomycetes</taxon>
        <taxon>Chaetothyriomycetidae</taxon>
        <taxon>Chaetothyriales</taxon>
        <taxon>Herpotrichiellaceae</taxon>
        <taxon>Capronia</taxon>
    </lineage>
</organism>
<dbReference type="Pfam" id="PF05238">
    <property type="entry name" value="CENP-N"/>
    <property type="match status" value="1"/>
</dbReference>
<dbReference type="GeneID" id="19162679"/>
<dbReference type="OrthoDB" id="6585699at2759"/>
<dbReference type="GO" id="GO:0007059">
    <property type="term" value="P:chromosome segregation"/>
    <property type="evidence" value="ECO:0007669"/>
    <property type="project" value="InterPro"/>
</dbReference>
<dbReference type="Proteomes" id="UP000019484">
    <property type="component" value="Unassembled WGS sequence"/>
</dbReference>
<evidence type="ECO:0008006" key="4">
    <source>
        <dbReference type="Google" id="ProtNLM"/>
    </source>
</evidence>
<dbReference type="HOGENOM" id="CLU_031572_0_0_1"/>
<dbReference type="GO" id="GO:0034080">
    <property type="term" value="P:CENP-A containing chromatin assembly"/>
    <property type="evidence" value="ECO:0007669"/>
    <property type="project" value="InterPro"/>
</dbReference>
<dbReference type="EMBL" id="AMWN01000007">
    <property type="protein sequence ID" value="EXJ81759.1"/>
    <property type="molecule type" value="Genomic_DNA"/>
</dbReference>
<sequence>MAPVLVKSLNRLSREGIIDLALLWLEERRLTTPYLLSNRKLFETDEEDYLHAPAESIEALRSIYRELRQRGQEIKKQEVIDRIVDGDWRRGLSLQQHASIDFAHLEQNDTALKWSALRLVPLGREDQNLQEGGEAYPSNKRRRLNRDGRNTSYPQISAQTFLTALKAEMSPLVKAHYHIHRMQPPYNLTVIRLYITPDAAFRPRASAIPRRAKDATDGGRVMYIALPDSCPYVYVSLSGSYGPSGHGRGARDSKGRTMAKVDMATMKKLVLEAIPKALSRPQERWALESTKLTAKSLRSICELRGNHKPGTGGGAYSIFTTNTQVSNSSPVDVQVHRQEQSDEVNGSVQQRFGPLPSEHYAPLDRIHVRVENLIPKDGATFTDSTAEETNDIGLTFSGSDVFLGLRKLAEMGQAHMNLDKTPAWMTGELGVSSITA</sequence>
<evidence type="ECO:0000313" key="2">
    <source>
        <dbReference type="EMBL" id="EXJ81759.1"/>
    </source>
</evidence>
<dbReference type="STRING" id="1182541.W9YHJ8"/>
<accession>W9YHJ8</accession>